<evidence type="ECO:0000256" key="1">
    <source>
        <dbReference type="SAM" id="MobiDB-lite"/>
    </source>
</evidence>
<protein>
    <recommendedName>
        <fullName evidence="3">ARM repeat-containing protein</fullName>
    </recommendedName>
</protein>
<dbReference type="VEuPathDB" id="FungiDB:BCV72DRAFT_211870"/>
<dbReference type="Gene3D" id="1.25.10.10">
    <property type="entry name" value="Leucine-rich Repeat Variant"/>
    <property type="match status" value="2"/>
</dbReference>
<proteinExistence type="predicted"/>
<dbReference type="SUPFAM" id="SSF48371">
    <property type="entry name" value="ARM repeat"/>
    <property type="match status" value="1"/>
</dbReference>
<sequence length="478" mass="52435">MVAYGGIDALVWVCRTSKNLTLHHLTTTVLAILAEKESIRPAIIIKWALPPLLSLIQLYASINHPKETSSDHSSAPSISSLSEDNAQNFALEILINCTHVLYQLSKAGILSQKEVIDEGVLESLLVLAAFDISLLKLASSGKQDGQTTDRINIIQSLAAKAISAISSQVSFQSSIIEVVQASGKLPCLLRSSNNEVRKYLAKAVAYLSLRNDKYKSSLLGGEGSRALISIIVRLPLDDLDKKTKSEDLLYYLATDTSDDADHPTTESSVDVAAISHACCALANFATNNESQLNLMLQPHLLRYICNVPAALPTHVEIHKHVARCLANLALYTYNILPTLLALGQSPHATVDITRHVVRAIDNLSSNVQLLSDDETELMGWKEKCQEIYPFITGILNTNAEQDNDTIKRAKSIIQKKIFEPAEKASITSSELTDTDISDDKENSSIKASDYTTKNERQDNLSDHSTKSSKSKSRSKRRN</sequence>
<name>A0A1X0QWJ8_RHIZD</name>
<evidence type="ECO:0000313" key="2">
    <source>
        <dbReference type="EMBL" id="ORE04115.1"/>
    </source>
</evidence>
<dbReference type="InterPro" id="IPR016024">
    <property type="entry name" value="ARM-type_fold"/>
</dbReference>
<organism evidence="2">
    <name type="scientific">Rhizopus microsporus var. microsporus</name>
    <dbReference type="NCBI Taxonomy" id="86635"/>
    <lineage>
        <taxon>Eukaryota</taxon>
        <taxon>Fungi</taxon>
        <taxon>Fungi incertae sedis</taxon>
        <taxon>Mucoromycota</taxon>
        <taxon>Mucoromycotina</taxon>
        <taxon>Mucoromycetes</taxon>
        <taxon>Mucorales</taxon>
        <taxon>Mucorineae</taxon>
        <taxon>Rhizopodaceae</taxon>
        <taxon>Rhizopus</taxon>
    </lineage>
</organism>
<feature type="compositionally biased region" description="Basic residues" evidence="1">
    <location>
        <begin position="466"/>
        <end position="478"/>
    </location>
</feature>
<evidence type="ECO:0008006" key="3">
    <source>
        <dbReference type="Google" id="ProtNLM"/>
    </source>
</evidence>
<reference evidence="2" key="1">
    <citation type="journal article" date="2016" name="Proc. Natl. Acad. Sci. U.S.A.">
        <title>Lipid metabolic changes in an early divergent fungus govern the establishment of a mutualistic symbiosis with endobacteria.</title>
        <authorList>
            <person name="Lastovetsky O.A."/>
            <person name="Gaspar M.L."/>
            <person name="Mondo S.J."/>
            <person name="LaButti K.M."/>
            <person name="Sandor L."/>
            <person name="Grigoriev I.V."/>
            <person name="Henry S.A."/>
            <person name="Pawlowska T.E."/>
        </authorList>
    </citation>
    <scope>NUCLEOTIDE SEQUENCE [LARGE SCALE GENOMIC DNA]</scope>
    <source>
        <strain evidence="2">ATCC 52814</strain>
    </source>
</reference>
<feature type="compositionally biased region" description="Basic and acidic residues" evidence="1">
    <location>
        <begin position="452"/>
        <end position="465"/>
    </location>
</feature>
<accession>A0A1X0QWJ8</accession>
<feature type="region of interest" description="Disordered" evidence="1">
    <location>
        <begin position="427"/>
        <end position="478"/>
    </location>
</feature>
<dbReference type="Proteomes" id="UP000242414">
    <property type="component" value="Unassembled WGS sequence"/>
</dbReference>
<dbReference type="InterPro" id="IPR011989">
    <property type="entry name" value="ARM-like"/>
</dbReference>
<dbReference type="OrthoDB" id="660555at2759"/>
<dbReference type="AlphaFoldDB" id="A0A1X0QWJ8"/>
<gene>
    <name evidence="2" type="ORF">BCV72DRAFT_211870</name>
</gene>
<dbReference type="EMBL" id="KV921980">
    <property type="protein sequence ID" value="ORE04115.1"/>
    <property type="molecule type" value="Genomic_DNA"/>
</dbReference>